<evidence type="ECO:0000259" key="2">
    <source>
        <dbReference type="Pfam" id="PF12873"/>
    </source>
</evidence>
<feature type="compositionally biased region" description="Basic residues" evidence="1">
    <location>
        <begin position="100"/>
        <end position="115"/>
    </location>
</feature>
<dbReference type="AlphaFoldDB" id="A0A9D2CH82"/>
<gene>
    <name evidence="3" type="ORF">IAA42_04495</name>
</gene>
<comment type="caution">
    <text evidence="3">The sequence shown here is derived from an EMBL/GenBank/DDBJ whole genome shotgun (WGS) entry which is preliminary data.</text>
</comment>
<sequence>MPKINPGNRLYLYQLLSRELGVGKQTLLPRAEEVLTADGLCVEDLGCESMRELCEQLGEFVKLTVFKKGYVYATVLTNEEYDKALEALDREGAKTTGNRPWKRRRGAKVLKPVKPRHIEKAVEPDPEPVPEPEPLPEPEPEPEPVVEPEPLPEPEPEPEPAPTPEQKPSISLTITYVPEQTHEQPKKDRAQSDLPQDFHRDVRCPDDQLSKLYQILPPDVEPIATLEEDFRVARSTGTVEGTRSNATFPLRYLQPDGVTPVRVSLLRSAKAVAGKRWSLVDVDAGEPAEVGLEGLAEKTGPLALAERLLATTIQLGSWDEALNGLADSLAPDSWGPDRCVLRGYLALTFARVQAEGLLGVSEDGSRAWFETGILAVEGRPLYAKLSACEGDIPWRLDGFSTVL</sequence>
<proteinExistence type="predicted"/>
<accession>A0A9D2CH82</accession>
<protein>
    <submittedName>
        <fullName evidence="3">DUF3825 domain-containing protein</fullName>
    </submittedName>
</protein>
<dbReference type="Proteomes" id="UP000824133">
    <property type="component" value="Unassembled WGS sequence"/>
</dbReference>
<evidence type="ECO:0000313" key="4">
    <source>
        <dbReference type="Proteomes" id="UP000824133"/>
    </source>
</evidence>
<dbReference type="InterPro" id="IPR024437">
    <property type="entry name" value="DUF3825"/>
</dbReference>
<reference evidence="3" key="1">
    <citation type="journal article" date="2021" name="PeerJ">
        <title>Extensive microbial diversity within the chicken gut microbiome revealed by metagenomics and culture.</title>
        <authorList>
            <person name="Gilroy R."/>
            <person name="Ravi A."/>
            <person name="Getino M."/>
            <person name="Pursley I."/>
            <person name="Horton D.L."/>
            <person name="Alikhan N.F."/>
            <person name="Baker D."/>
            <person name="Gharbi K."/>
            <person name="Hall N."/>
            <person name="Watson M."/>
            <person name="Adriaenssens E.M."/>
            <person name="Foster-Nyarko E."/>
            <person name="Jarju S."/>
            <person name="Secka A."/>
            <person name="Antonio M."/>
            <person name="Oren A."/>
            <person name="Chaudhuri R.R."/>
            <person name="La Ragione R."/>
            <person name="Hildebrand F."/>
            <person name="Pallen M.J."/>
        </authorList>
    </citation>
    <scope>NUCLEOTIDE SEQUENCE</scope>
    <source>
        <strain evidence="3">ChiHjej10B9-743</strain>
    </source>
</reference>
<organism evidence="3 4">
    <name type="scientific">Candidatus Olsenella excrementavium</name>
    <dbReference type="NCBI Taxonomy" id="2838709"/>
    <lineage>
        <taxon>Bacteria</taxon>
        <taxon>Bacillati</taxon>
        <taxon>Actinomycetota</taxon>
        <taxon>Coriobacteriia</taxon>
        <taxon>Coriobacteriales</taxon>
        <taxon>Atopobiaceae</taxon>
        <taxon>Olsenella</taxon>
    </lineage>
</organism>
<reference evidence="3" key="2">
    <citation type="submission" date="2021-04" db="EMBL/GenBank/DDBJ databases">
        <authorList>
            <person name="Gilroy R."/>
        </authorList>
    </citation>
    <scope>NUCLEOTIDE SEQUENCE</scope>
    <source>
        <strain evidence="3">ChiHjej10B9-743</strain>
    </source>
</reference>
<dbReference type="EMBL" id="DXCP01000034">
    <property type="protein sequence ID" value="HIY79679.1"/>
    <property type="molecule type" value="Genomic_DNA"/>
</dbReference>
<feature type="domain" description="DUF3825" evidence="2">
    <location>
        <begin position="336"/>
        <end position="400"/>
    </location>
</feature>
<feature type="region of interest" description="Disordered" evidence="1">
    <location>
        <begin position="93"/>
        <end position="202"/>
    </location>
</feature>
<name>A0A9D2CH82_9ACTN</name>
<dbReference type="Pfam" id="PF12873">
    <property type="entry name" value="DUF3825"/>
    <property type="match status" value="1"/>
</dbReference>
<evidence type="ECO:0000313" key="3">
    <source>
        <dbReference type="EMBL" id="HIY79679.1"/>
    </source>
</evidence>
<evidence type="ECO:0000256" key="1">
    <source>
        <dbReference type="SAM" id="MobiDB-lite"/>
    </source>
</evidence>
<feature type="compositionally biased region" description="Acidic residues" evidence="1">
    <location>
        <begin position="124"/>
        <end position="158"/>
    </location>
</feature>
<feature type="compositionally biased region" description="Basic and acidic residues" evidence="1">
    <location>
        <begin position="180"/>
        <end position="202"/>
    </location>
</feature>